<dbReference type="Gene3D" id="1.10.246.80">
    <property type="match status" value="1"/>
</dbReference>
<dbReference type="CDD" id="cd00077">
    <property type="entry name" value="HDc"/>
    <property type="match status" value="1"/>
</dbReference>
<gene>
    <name evidence="13" type="ORF">IAC74_02640</name>
</gene>
<dbReference type="SUPFAM" id="SSF81891">
    <property type="entry name" value="Poly A polymerase C-terminal region-like"/>
    <property type="match status" value="1"/>
</dbReference>
<evidence type="ECO:0000256" key="5">
    <source>
        <dbReference type="ARBA" id="ARBA00022723"/>
    </source>
</evidence>
<evidence type="ECO:0000313" key="13">
    <source>
        <dbReference type="EMBL" id="HIV02447.1"/>
    </source>
</evidence>
<evidence type="ECO:0000256" key="1">
    <source>
        <dbReference type="ARBA" id="ARBA00001946"/>
    </source>
</evidence>
<dbReference type="Pfam" id="PF01743">
    <property type="entry name" value="PolyA_pol"/>
    <property type="match status" value="1"/>
</dbReference>
<feature type="domain" description="Poly A polymerase head" evidence="10">
    <location>
        <begin position="22"/>
        <end position="144"/>
    </location>
</feature>
<accession>A0A9D1NFZ8</accession>
<feature type="domain" description="CCA-adding enzyme C-terminal" evidence="12">
    <location>
        <begin position="292"/>
        <end position="437"/>
    </location>
</feature>
<dbReference type="GO" id="GO:0008033">
    <property type="term" value="P:tRNA processing"/>
    <property type="evidence" value="ECO:0007669"/>
    <property type="project" value="UniProtKB-KW"/>
</dbReference>
<dbReference type="InterPro" id="IPR002646">
    <property type="entry name" value="PolA_pol_head_dom"/>
</dbReference>
<evidence type="ECO:0000313" key="14">
    <source>
        <dbReference type="Proteomes" id="UP000886743"/>
    </source>
</evidence>
<evidence type="ECO:0000256" key="6">
    <source>
        <dbReference type="ARBA" id="ARBA00022741"/>
    </source>
</evidence>
<name>A0A9D1NFZ8_9FIRM</name>
<keyword evidence="2 9" id="KW-0808">Transferase</keyword>
<dbReference type="PANTHER" id="PTHR46173">
    <property type="entry name" value="CCA TRNA NUCLEOTIDYLTRANSFERASE 1, MITOCHONDRIAL"/>
    <property type="match status" value="1"/>
</dbReference>
<organism evidence="13 14">
    <name type="scientific">Candidatus Aphodoplasma excrementigallinarum</name>
    <dbReference type="NCBI Taxonomy" id="2840673"/>
    <lineage>
        <taxon>Bacteria</taxon>
        <taxon>Bacillati</taxon>
        <taxon>Bacillota</taxon>
        <taxon>Clostridia</taxon>
        <taxon>Eubacteriales</taxon>
        <taxon>Candidatus Aphodoplasma</taxon>
    </lineage>
</organism>
<evidence type="ECO:0000259" key="11">
    <source>
        <dbReference type="Pfam" id="PF12627"/>
    </source>
</evidence>
<sequence>MIPIPSHAQTVLTVLEQNGYDAYLVGGCVRDSLLGDTPSDYDITTNATPQQVLAAFSAYHTVETGLQHGTVTVVVDSVPVEVTTFRIDGDYHDNRRPDCVTFTGNLRDDLARRDFTVNAMAYRPSTGLVDCFGGQQDLRARLIRCVGVPDIRFGEDALRILRALRFAAVLGFTIEPETAKSIHKNKLLLNHIAAERIQAEFFKLLCGINPAPLLDEYRDVLAVFLPEITAMFGFAQHTKYHDSDVWRHSLRALASIEAHSLPLRLAAFLHDIGKPACFTMDEDGIGHFYGHAKQSVELTRNLLNRLKCDNATKHAVLTLIEYHDAELAPTKKSVKRWLGRLGPELFFDLLRLQAADSKAHAAPYVAPRLHALGQIRTLAQEVLDEGACFSLRDLAVNGRDMITLGLEGRQIGAALDYLLTLVIDGAAENEKTVLLHAVQGWIEETHTSNT</sequence>
<evidence type="ECO:0000256" key="8">
    <source>
        <dbReference type="ARBA" id="ARBA00022884"/>
    </source>
</evidence>
<dbReference type="InterPro" id="IPR032828">
    <property type="entry name" value="PolyA_RNA-bd"/>
</dbReference>
<dbReference type="GO" id="GO:0000166">
    <property type="term" value="F:nucleotide binding"/>
    <property type="evidence" value="ECO:0007669"/>
    <property type="project" value="UniProtKB-KW"/>
</dbReference>
<dbReference type="GO" id="GO:0046872">
    <property type="term" value="F:metal ion binding"/>
    <property type="evidence" value="ECO:0007669"/>
    <property type="project" value="UniProtKB-KW"/>
</dbReference>
<comment type="cofactor">
    <cofactor evidence="1">
        <name>Mg(2+)</name>
        <dbReference type="ChEBI" id="CHEBI:18420"/>
    </cofactor>
</comment>
<dbReference type="InterPro" id="IPR050264">
    <property type="entry name" value="Bact_CCA-adding_enz_type3_sf"/>
</dbReference>
<dbReference type="Pfam" id="PF13735">
    <property type="entry name" value="tRNA_NucTran2_2"/>
    <property type="match status" value="1"/>
</dbReference>
<dbReference type="InterPro" id="IPR043519">
    <property type="entry name" value="NT_sf"/>
</dbReference>
<dbReference type="InterPro" id="IPR032810">
    <property type="entry name" value="CCA-adding_enz_C"/>
</dbReference>
<keyword evidence="6" id="KW-0547">Nucleotide-binding</keyword>
<dbReference type="PANTHER" id="PTHR46173:SF1">
    <property type="entry name" value="CCA TRNA NUCLEOTIDYLTRANSFERASE 1, MITOCHONDRIAL"/>
    <property type="match status" value="1"/>
</dbReference>
<evidence type="ECO:0000259" key="12">
    <source>
        <dbReference type="Pfam" id="PF13735"/>
    </source>
</evidence>
<evidence type="ECO:0000256" key="7">
    <source>
        <dbReference type="ARBA" id="ARBA00022842"/>
    </source>
</evidence>
<dbReference type="AlphaFoldDB" id="A0A9D1NFZ8"/>
<evidence type="ECO:0000256" key="3">
    <source>
        <dbReference type="ARBA" id="ARBA00022694"/>
    </source>
</evidence>
<dbReference type="CDD" id="cd05398">
    <property type="entry name" value="NT_ClassII-CCAase"/>
    <property type="match status" value="1"/>
</dbReference>
<dbReference type="Proteomes" id="UP000886743">
    <property type="component" value="Unassembled WGS sequence"/>
</dbReference>
<keyword evidence="5" id="KW-0479">Metal-binding</keyword>
<evidence type="ECO:0000256" key="9">
    <source>
        <dbReference type="RuleBase" id="RU003953"/>
    </source>
</evidence>
<comment type="caution">
    <text evidence="13">The sequence shown here is derived from an EMBL/GenBank/DDBJ whole genome shotgun (WGS) entry which is preliminary data.</text>
</comment>
<evidence type="ECO:0000259" key="10">
    <source>
        <dbReference type="Pfam" id="PF01743"/>
    </source>
</evidence>
<comment type="similarity">
    <text evidence="9">Belongs to the tRNA nucleotidyltransferase/poly(A) polymerase family.</text>
</comment>
<evidence type="ECO:0000256" key="4">
    <source>
        <dbReference type="ARBA" id="ARBA00022695"/>
    </source>
</evidence>
<evidence type="ECO:0000256" key="2">
    <source>
        <dbReference type="ARBA" id="ARBA00022679"/>
    </source>
</evidence>
<keyword evidence="7" id="KW-0460">Magnesium</keyword>
<dbReference type="EMBL" id="DVOF01000076">
    <property type="protein sequence ID" value="HIV02447.1"/>
    <property type="molecule type" value="Genomic_DNA"/>
</dbReference>
<reference evidence="13" key="1">
    <citation type="submission" date="2020-10" db="EMBL/GenBank/DDBJ databases">
        <authorList>
            <person name="Gilroy R."/>
        </authorList>
    </citation>
    <scope>NUCLEOTIDE SEQUENCE</scope>
    <source>
        <strain evidence="13">4920</strain>
    </source>
</reference>
<dbReference type="SUPFAM" id="SSF81301">
    <property type="entry name" value="Nucleotidyltransferase"/>
    <property type="match status" value="1"/>
</dbReference>
<keyword evidence="4" id="KW-0548">Nucleotidyltransferase</keyword>
<proteinExistence type="inferred from homology"/>
<keyword evidence="8 9" id="KW-0694">RNA-binding</keyword>
<dbReference type="InterPro" id="IPR003607">
    <property type="entry name" value="HD/PDEase_dom"/>
</dbReference>
<keyword evidence="3" id="KW-0819">tRNA processing</keyword>
<feature type="domain" description="tRNA nucleotidyltransferase/poly(A) polymerase RNA and SrmB- binding" evidence="11">
    <location>
        <begin position="171"/>
        <end position="230"/>
    </location>
</feature>
<reference evidence="13" key="2">
    <citation type="journal article" date="2021" name="PeerJ">
        <title>Extensive microbial diversity within the chicken gut microbiome revealed by metagenomics and culture.</title>
        <authorList>
            <person name="Gilroy R."/>
            <person name="Ravi A."/>
            <person name="Getino M."/>
            <person name="Pursley I."/>
            <person name="Horton D.L."/>
            <person name="Alikhan N.F."/>
            <person name="Baker D."/>
            <person name="Gharbi K."/>
            <person name="Hall N."/>
            <person name="Watson M."/>
            <person name="Adriaenssens E.M."/>
            <person name="Foster-Nyarko E."/>
            <person name="Jarju S."/>
            <person name="Secka A."/>
            <person name="Antonio M."/>
            <person name="Oren A."/>
            <person name="Chaudhuri R.R."/>
            <person name="La Ragione R."/>
            <person name="Hildebrand F."/>
            <person name="Pallen M.J."/>
        </authorList>
    </citation>
    <scope>NUCLEOTIDE SEQUENCE</scope>
    <source>
        <strain evidence="13">4920</strain>
    </source>
</reference>
<dbReference type="GO" id="GO:0016779">
    <property type="term" value="F:nucleotidyltransferase activity"/>
    <property type="evidence" value="ECO:0007669"/>
    <property type="project" value="UniProtKB-KW"/>
</dbReference>
<dbReference type="GO" id="GO:0000049">
    <property type="term" value="F:tRNA binding"/>
    <property type="evidence" value="ECO:0007669"/>
    <property type="project" value="TreeGrafter"/>
</dbReference>
<dbReference type="Gene3D" id="1.10.3090.10">
    <property type="entry name" value="cca-adding enzyme, domain 2"/>
    <property type="match status" value="1"/>
</dbReference>
<dbReference type="Gene3D" id="3.30.460.10">
    <property type="entry name" value="Beta Polymerase, domain 2"/>
    <property type="match status" value="1"/>
</dbReference>
<dbReference type="Pfam" id="PF12627">
    <property type="entry name" value="PolyA_pol_RNAbd"/>
    <property type="match status" value="1"/>
</dbReference>
<protein>
    <submittedName>
        <fullName evidence="13">CCA tRNA nucleotidyltransferase</fullName>
    </submittedName>
</protein>